<protein>
    <submittedName>
        <fullName evidence="1">Uncharacterized protein</fullName>
    </submittedName>
</protein>
<dbReference type="Proteomes" id="UP000327157">
    <property type="component" value="Chromosome 11"/>
</dbReference>
<dbReference type="AlphaFoldDB" id="A0A5N5FT58"/>
<keyword evidence="2" id="KW-1185">Reference proteome</keyword>
<organism evidence="1 2">
    <name type="scientific">Pyrus ussuriensis x Pyrus communis</name>
    <dbReference type="NCBI Taxonomy" id="2448454"/>
    <lineage>
        <taxon>Eukaryota</taxon>
        <taxon>Viridiplantae</taxon>
        <taxon>Streptophyta</taxon>
        <taxon>Embryophyta</taxon>
        <taxon>Tracheophyta</taxon>
        <taxon>Spermatophyta</taxon>
        <taxon>Magnoliopsida</taxon>
        <taxon>eudicotyledons</taxon>
        <taxon>Gunneridae</taxon>
        <taxon>Pentapetalae</taxon>
        <taxon>rosids</taxon>
        <taxon>fabids</taxon>
        <taxon>Rosales</taxon>
        <taxon>Rosaceae</taxon>
        <taxon>Amygdaloideae</taxon>
        <taxon>Maleae</taxon>
        <taxon>Pyrus</taxon>
    </lineage>
</organism>
<comment type="caution">
    <text evidence="1">The sequence shown here is derived from an EMBL/GenBank/DDBJ whole genome shotgun (WGS) entry which is preliminary data.</text>
</comment>
<dbReference type="EMBL" id="SMOL01000559">
    <property type="protein sequence ID" value="KAB2606326.1"/>
    <property type="molecule type" value="Genomic_DNA"/>
</dbReference>
<accession>A0A5N5FT58</accession>
<evidence type="ECO:0000313" key="1">
    <source>
        <dbReference type="EMBL" id="KAB2606326.1"/>
    </source>
</evidence>
<name>A0A5N5FT58_9ROSA</name>
<reference evidence="1 2" key="3">
    <citation type="submission" date="2019-11" db="EMBL/GenBank/DDBJ databases">
        <title>A de novo genome assembly of a pear dwarfing rootstock.</title>
        <authorList>
            <person name="Wang F."/>
            <person name="Wang J."/>
            <person name="Li S."/>
            <person name="Zhang Y."/>
            <person name="Fang M."/>
            <person name="Ma L."/>
            <person name="Zhao Y."/>
            <person name="Jiang S."/>
        </authorList>
    </citation>
    <scope>NUCLEOTIDE SEQUENCE [LARGE SCALE GENOMIC DNA]</scope>
    <source>
        <strain evidence="1">S2</strain>
        <tissue evidence="1">Leaf</tissue>
    </source>
</reference>
<gene>
    <name evidence="1" type="ORF">D8674_006043</name>
</gene>
<evidence type="ECO:0000313" key="2">
    <source>
        <dbReference type="Proteomes" id="UP000327157"/>
    </source>
</evidence>
<proteinExistence type="predicted"/>
<reference evidence="2" key="2">
    <citation type="submission" date="2019-10" db="EMBL/GenBank/DDBJ databases">
        <title>A de novo genome assembly of a pear dwarfing rootstock.</title>
        <authorList>
            <person name="Wang F."/>
            <person name="Wang J."/>
            <person name="Li S."/>
            <person name="Zhang Y."/>
            <person name="Fang M."/>
            <person name="Ma L."/>
            <person name="Zhao Y."/>
            <person name="Jiang S."/>
        </authorList>
    </citation>
    <scope>NUCLEOTIDE SEQUENCE [LARGE SCALE GENOMIC DNA]</scope>
</reference>
<sequence length="80" mass="9082">MASSSTFLTPATNLNTLFSVSNGQVRSKKDCDIFIRLCQPGSIEWMQGLMKEILVCYNVALYNLTHVSYRIITCFKLLNE</sequence>
<reference evidence="1 2" key="1">
    <citation type="submission" date="2019-09" db="EMBL/GenBank/DDBJ databases">
        <authorList>
            <person name="Ou C."/>
        </authorList>
    </citation>
    <scope>NUCLEOTIDE SEQUENCE [LARGE SCALE GENOMIC DNA]</scope>
    <source>
        <strain evidence="1">S2</strain>
        <tissue evidence="1">Leaf</tissue>
    </source>
</reference>